<dbReference type="EMBL" id="CCKQ01006306">
    <property type="protein sequence ID" value="CDW77612.1"/>
    <property type="molecule type" value="Genomic_DNA"/>
</dbReference>
<evidence type="ECO:0000313" key="1">
    <source>
        <dbReference type="EMBL" id="CDW77612.1"/>
    </source>
</evidence>
<reference evidence="1 2" key="1">
    <citation type="submission" date="2014-06" db="EMBL/GenBank/DDBJ databases">
        <authorList>
            <person name="Swart Estienne"/>
        </authorList>
    </citation>
    <scope>NUCLEOTIDE SEQUENCE [LARGE SCALE GENOMIC DNA]</scope>
    <source>
        <strain evidence="1 2">130c</strain>
    </source>
</reference>
<gene>
    <name evidence="1" type="primary">Contig15311.g16309</name>
    <name evidence="1" type="ORF">STYLEM_6575</name>
</gene>
<dbReference type="AlphaFoldDB" id="A0A078A7Q9"/>
<organism evidence="1 2">
    <name type="scientific">Stylonychia lemnae</name>
    <name type="common">Ciliate</name>
    <dbReference type="NCBI Taxonomy" id="5949"/>
    <lineage>
        <taxon>Eukaryota</taxon>
        <taxon>Sar</taxon>
        <taxon>Alveolata</taxon>
        <taxon>Ciliophora</taxon>
        <taxon>Intramacronucleata</taxon>
        <taxon>Spirotrichea</taxon>
        <taxon>Stichotrichia</taxon>
        <taxon>Sporadotrichida</taxon>
        <taxon>Oxytrichidae</taxon>
        <taxon>Stylonychinae</taxon>
        <taxon>Stylonychia</taxon>
    </lineage>
</organism>
<protein>
    <submittedName>
        <fullName evidence="1">Uncharacterized protein</fullName>
    </submittedName>
</protein>
<accession>A0A078A7Q9</accession>
<evidence type="ECO:0000313" key="2">
    <source>
        <dbReference type="Proteomes" id="UP000039865"/>
    </source>
</evidence>
<dbReference type="Proteomes" id="UP000039865">
    <property type="component" value="Unassembled WGS sequence"/>
</dbReference>
<keyword evidence="2" id="KW-1185">Reference proteome</keyword>
<dbReference type="InParanoid" id="A0A078A7Q9"/>
<name>A0A078A7Q9_STYLE</name>
<sequence length="255" mass="29688">MNLDLQTSQVFTDQTLGSKADNHEFSSLGMTKADGFQNQQPDRFKQNLNGVTGTDKRMVMSSSALCDPNTIVDSYTIYSQNLLNMMSKCSGMSKQKIQNYQPNQKKVVNLNRFQPTAGKDQQQQNTQLINQCKIYLTVNDVKKRYATQLSKHDNINFHEENQLLFTSKANQLNLIVNCEDYEKISSTYCKIKQKEIINPIQVDKELNYFNNHIINGQYLENNHQEQKQDLSFYENHFKILKESEKKRKLQQDLHT</sequence>
<proteinExistence type="predicted"/>